<dbReference type="InterPro" id="IPR011033">
    <property type="entry name" value="PRC_barrel-like_sf"/>
</dbReference>
<feature type="domain" description="Photosynthetic reaction centre H subunit N-terminal" evidence="2">
    <location>
        <begin position="5"/>
        <end position="137"/>
    </location>
</feature>
<proteinExistence type="predicted"/>
<keyword evidence="1" id="KW-0472">Membrane</keyword>
<feature type="transmembrane region" description="Helical" evidence="1">
    <location>
        <begin position="12"/>
        <end position="31"/>
    </location>
</feature>
<dbReference type="AlphaFoldDB" id="A0A9X0W9Z4"/>
<dbReference type="SUPFAM" id="SSF50346">
    <property type="entry name" value="PRC-barrel domain"/>
    <property type="match status" value="1"/>
</dbReference>
<reference evidence="4 5" key="1">
    <citation type="journal article" date="2020" name="Microorganisms">
        <title>Osmotic Adaptation and Compatible Solute Biosynthesis of Phototrophic Bacteria as Revealed from Genome Analyses.</title>
        <authorList>
            <person name="Imhoff J.F."/>
            <person name="Rahn T."/>
            <person name="Kunzel S."/>
            <person name="Keller A."/>
            <person name="Neulinger S.C."/>
        </authorList>
    </citation>
    <scope>NUCLEOTIDE SEQUENCE [LARGE SCALE GENOMIC DNA]</scope>
    <source>
        <strain evidence="4 5">DSM 25653</strain>
    </source>
</reference>
<accession>A0A9X0W9Z4</accession>
<sequence length="257" mass="28419">MPTGAITNYIDVAQLTLYAFWFFFFALIFWIRREDKREGYPVESQRLRGVKMMEGFPPMPKPKTFLMPHTGLEVVKPGPEQAQYKVNAAPIAPFPGAPLAPVGDPMKANVGPGSYAMRLDEPDLTEDGRARIVPMRVAKHFTVVDKDPDPRGMPVLGCDGAQGGTVKELWVDQSEPQIRYLELEAAGGKRVLLPITMCVVKGKKGYVDVNSLTGAQFAGVPTLKSYDQITMREEDMVTAYYGAGTLYATPERAEPFL</sequence>
<gene>
    <name evidence="4" type="primary">puhA</name>
    <name evidence="4" type="ORF">CKO42_14585</name>
</gene>
<dbReference type="InterPro" id="IPR027275">
    <property type="entry name" value="PRC-brl_dom"/>
</dbReference>
<dbReference type="Proteomes" id="UP001138768">
    <property type="component" value="Unassembled WGS sequence"/>
</dbReference>
<evidence type="ECO:0000256" key="1">
    <source>
        <dbReference type="SAM" id="Phobius"/>
    </source>
</evidence>
<dbReference type="RefSeq" id="WP_200245350.1">
    <property type="nucleotide sequence ID" value="NZ_NRRY01000024.1"/>
</dbReference>
<keyword evidence="5" id="KW-1185">Reference proteome</keyword>
<dbReference type="InterPro" id="IPR037097">
    <property type="entry name" value="Photo_RC_H_N_sf"/>
</dbReference>
<dbReference type="InterPro" id="IPR015810">
    <property type="entry name" value="Photo_RC_H_N"/>
</dbReference>
<dbReference type="SUPFAM" id="SSF81490">
    <property type="entry name" value="Photosystem II reaction centre subunit H, transmembrane region"/>
    <property type="match status" value="1"/>
</dbReference>
<dbReference type="Pfam" id="PF03967">
    <property type="entry name" value="PRCH"/>
    <property type="match status" value="1"/>
</dbReference>
<dbReference type="NCBIfam" id="TIGR01150">
    <property type="entry name" value="puhA"/>
    <property type="match status" value="1"/>
</dbReference>
<keyword evidence="1" id="KW-0812">Transmembrane</keyword>
<dbReference type="Gene3D" id="3.90.50.10">
    <property type="entry name" value="Photosynthetic Reaction Center, subunit H, domain 2"/>
    <property type="match status" value="1"/>
</dbReference>
<dbReference type="GO" id="GO:0019684">
    <property type="term" value="P:photosynthesis, light reaction"/>
    <property type="evidence" value="ECO:0007669"/>
    <property type="project" value="InterPro"/>
</dbReference>
<dbReference type="Pfam" id="PF05239">
    <property type="entry name" value="PRC"/>
    <property type="match status" value="1"/>
</dbReference>
<evidence type="ECO:0000313" key="4">
    <source>
        <dbReference type="EMBL" id="MBK1619644.1"/>
    </source>
</evidence>
<feature type="domain" description="PRC-barrel" evidence="3">
    <location>
        <begin position="147"/>
        <end position="211"/>
    </location>
</feature>
<evidence type="ECO:0000313" key="5">
    <source>
        <dbReference type="Proteomes" id="UP001138768"/>
    </source>
</evidence>
<dbReference type="InterPro" id="IPR014747">
    <property type="entry name" value="Bac_photo_RC_H_C"/>
</dbReference>
<protein>
    <submittedName>
        <fullName evidence="4">Photosynthetic reaction center subunit H</fullName>
    </submittedName>
</protein>
<keyword evidence="1" id="KW-1133">Transmembrane helix</keyword>
<dbReference type="InterPro" id="IPR005652">
    <property type="entry name" value="Photo_RC_H"/>
</dbReference>
<dbReference type="GO" id="GO:0030077">
    <property type="term" value="C:plasma membrane light-harvesting complex"/>
    <property type="evidence" value="ECO:0007669"/>
    <property type="project" value="InterPro"/>
</dbReference>
<organism evidence="4 5">
    <name type="scientific">Lamprobacter modestohalophilus</name>
    <dbReference type="NCBI Taxonomy" id="1064514"/>
    <lineage>
        <taxon>Bacteria</taxon>
        <taxon>Pseudomonadati</taxon>
        <taxon>Pseudomonadota</taxon>
        <taxon>Gammaproteobacteria</taxon>
        <taxon>Chromatiales</taxon>
        <taxon>Chromatiaceae</taxon>
        <taxon>Lamprobacter</taxon>
    </lineage>
</organism>
<dbReference type="Gene3D" id="4.10.540.10">
    <property type="entry name" value="Photosynthetic reaction centre, H subunit, N-terminal domain"/>
    <property type="match status" value="1"/>
</dbReference>
<evidence type="ECO:0000259" key="3">
    <source>
        <dbReference type="Pfam" id="PF05239"/>
    </source>
</evidence>
<dbReference type="EMBL" id="NRRY01000024">
    <property type="protein sequence ID" value="MBK1619644.1"/>
    <property type="molecule type" value="Genomic_DNA"/>
</dbReference>
<evidence type="ECO:0000259" key="2">
    <source>
        <dbReference type="Pfam" id="PF03967"/>
    </source>
</evidence>
<comment type="caution">
    <text evidence="4">The sequence shown here is derived from an EMBL/GenBank/DDBJ whole genome shotgun (WGS) entry which is preliminary data.</text>
</comment>
<name>A0A9X0W9Z4_9GAMM</name>